<evidence type="ECO:0000313" key="3">
    <source>
        <dbReference type="Proteomes" id="UP001465426"/>
    </source>
</evidence>
<accession>A0ABV1EW80</accession>
<keyword evidence="3" id="KW-1185">Reference proteome</keyword>
<gene>
    <name evidence="2" type="ORF">WMO63_06690</name>
</gene>
<organism evidence="2 3">
    <name type="scientific">Niallia hominis</name>
    <dbReference type="NCBI Taxonomy" id="3133173"/>
    <lineage>
        <taxon>Bacteria</taxon>
        <taxon>Bacillati</taxon>
        <taxon>Bacillota</taxon>
        <taxon>Bacilli</taxon>
        <taxon>Bacillales</taxon>
        <taxon>Bacillaceae</taxon>
        <taxon>Niallia</taxon>
    </lineage>
</organism>
<reference evidence="2 3" key="1">
    <citation type="submission" date="2024-03" db="EMBL/GenBank/DDBJ databases">
        <title>Human intestinal bacterial collection.</title>
        <authorList>
            <person name="Pauvert C."/>
            <person name="Hitch T.C.A."/>
            <person name="Clavel T."/>
        </authorList>
    </citation>
    <scope>NUCLEOTIDE SEQUENCE [LARGE SCALE GENOMIC DNA]</scope>
    <source>
        <strain evidence="2 3">CLA-SR-H024</strain>
    </source>
</reference>
<protein>
    <submittedName>
        <fullName evidence="2">Uncharacterized protein</fullName>
    </submittedName>
</protein>
<feature type="transmembrane region" description="Helical" evidence="1">
    <location>
        <begin position="70"/>
        <end position="93"/>
    </location>
</feature>
<keyword evidence="1" id="KW-1133">Transmembrane helix</keyword>
<evidence type="ECO:0000313" key="2">
    <source>
        <dbReference type="EMBL" id="MEQ2465355.1"/>
    </source>
</evidence>
<keyword evidence="1" id="KW-0812">Transmembrane</keyword>
<dbReference type="RefSeq" id="WP_048718321.1">
    <property type="nucleotide sequence ID" value="NZ_JBBMFN010000011.1"/>
</dbReference>
<evidence type="ECO:0000256" key="1">
    <source>
        <dbReference type="SAM" id="Phobius"/>
    </source>
</evidence>
<proteinExistence type="predicted"/>
<comment type="caution">
    <text evidence="2">The sequence shown here is derived from an EMBL/GenBank/DDBJ whole genome shotgun (WGS) entry which is preliminary data.</text>
</comment>
<dbReference type="EMBL" id="JBBMFN010000011">
    <property type="protein sequence ID" value="MEQ2465355.1"/>
    <property type="molecule type" value="Genomic_DNA"/>
</dbReference>
<keyword evidence="1" id="KW-0472">Membrane</keyword>
<sequence length="103" mass="12292">MENKENLLQVQEIITENMCLMFNEGIDKMTFKKLRYTVMGILIGLAVVFLILVITVTQLELNKWQDTITLLFWIYMILVFVYIIFINLVPLIWKRFKKSKDTL</sequence>
<name>A0ABV1EW80_9BACI</name>
<feature type="transmembrane region" description="Helical" evidence="1">
    <location>
        <begin position="36"/>
        <end position="58"/>
    </location>
</feature>
<dbReference type="Proteomes" id="UP001465426">
    <property type="component" value="Unassembled WGS sequence"/>
</dbReference>